<keyword evidence="3" id="KW-0446">Lipid-binding</keyword>
<dbReference type="AlphaFoldDB" id="A0A2I0AUB7"/>
<proteinExistence type="inferred from homology"/>
<evidence type="ECO:0000256" key="3">
    <source>
        <dbReference type="ARBA" id="ARBA00023121"/>
    </source>
</evidence>
<keyword evidence="2" id="KW-0813">Transport</keyword>
<feature type="domain" description="Bifunctional inhibitor/plant lipid transfer protein/seed storage helical" evidence="5">
    <location>
        <begin position="30"/>
        <end position="93"/>
    </location>
</feature>
<sequence>MKPVLILFTFIPLLLLSRATADSAPADCDPLQLLSCSNSIFSGSRPTDECCGRLREQQPCFCQYMRDPILRSYVNSTNAQKIAVACSVPFPRC</sequence>
<dbReference type="Proteomes" id="UP000236161">
    <property type="component" value="Unassembled WGS sequence"/>
</dbReference>
<dbReference type="STRING" id="1088818.A0A2I0AUB7"/>
<comment type="similarity">
    <text evidence="1">Belongs to the plant LTP family. B11E subfamily.</text>
</comment>
<dbReference type="Pfam" id="PF00234">
    <property type="entry name" value="Tryp_alpha_amyl"/>
    <property type="match status" value="1"/>
</dbReference>
<evidence type="ECO:0000256" key="4">
    <source>
        <dbReference type="SAM" id="SignalP"/>
    </source>
</evidence>
<organism evidence="6 7">
    <name type="scientific">Apostasia shenzhenica</name>
    <dbReference type="NCBI Taxonomy" id="1088818"/>
    <lineage>
        <taxon>Eukaryota</taxon>
        <taxon>Viridiplantae</taxon>
        <taxon>Streptophyta</taxon>
        <taxon>Embryophyta</taxon>
        <taxon>Tracheophyta</taxon>
        <taxon>Spermatophyta</taxon>
        <taxon>Magnoliopsida</taxon>
        <taxon>Liliopsida</taxon>
        <taxon>Asparagales</taxon>
        <taxon>Orchidaceae</taxon>
        <taxon>Apostasioideae</taxon>
        <taxon>Apostasia</taxon>
    </lineage>
</organism>
<dbReference type="CDD" id="cd01959">
    <property type="entry name" value="nsLTP2"/>
    <property type="match status" value="1"/>
</dbReference>
<dbReference type="SUPFAM" id="SSF47699">
    <property type="entry name" value="Bifunctional inhibitor/lipid-transfer protein/seed storage 2S albumin"/>
    <property type="match status" value="1"/>
</dbReference>
<reference evidence="6 7" key="1">
    <citation type="journal article" date="2017" name="Nature">
        <title>The Apostasia genome and the evolution of orchids.</title>
        <authorList>
            <person name="Zhang G.Q."/>
            <person name="Liu K.W."/>
            <person name="Li Z."/>
            <person name="Lohaus R."/>
            <person name="Hsiao Y.Y."/>
            <person name="Niu S.C."/>
            <person name="Wang J.Y."/>
            <person name="Lin Y.C."/>
            <person name="Xu Q."/>
            <person name="Chen L.J."/>
            <person name="Yoshida K."/>
            <person name="Fujiwara S."/>
            <person name="Wang Z.W."/>
            <person name="Zhang Y.Q."/>
            <person name="Mitsuda N."/>
            <person name="Wang M."/>
            <person name="Liu G.H."/>
            <person name="Pecoraro L."/>
            <person name="Huang H.X."/>
            <person name="Xiao X.J."/>
            <person name="Lin M."/>
            <person name="Wu X.Y."/>
            <person name="Wu W.L."/>
            <person name="Chen Y.Y."/>
            <person name="Chang S.B."/>
            <person name="Sakamoto S."/>
            <person name="Ohme-Takagi M."/>
            <person name="Yagi M."/>
            <person name="Zeng S.J."/>
            <person name="Shen C.Y."/>
            <person name="Yeh C.M."/>
            <person name="Luo Y.B."/>
            <person name="Tsai W.C."/>
            <person name="Van de Peer Y."/>
            <person name="Liu Z.J."/>
        </authorList>
    </citation>
    <scope>NUCLEOTIDE SEQUENCE [LARGE SCALE GENOMIC DNA]</scope>
    <source>
        <strain evidence="7">cv. Shenzhen</strain>
        <tissue evidence="6">Stem</tissue>
    </source>
</reference>
<dbReference type="EMBL" id="KZ451950">
    <property type="protein sequence ID" value="PKA59141.1"/>
    <property type="molecule type" value="Genomic_DNA"/>
</dbReference>
<evidence type="ECO:0000313" key="7">
    <source>
        <dbReference type="Proteomes" id="UP000236161"/>
    </source>
</evidence>
<keyword evidence="4" id="KW-0732">Signal</keyword>
<dbReference type="InterPro" id="IPR033872">
    <property type="entry name" value="nsLTP2"/>
</dbReference>
<evidence type="ECO:0000256" key="2">
    <source>
        <dbReference type="ARBA" id="ARBA00022448"/>
    </source>
</evidence>
<evidence type="ECO:0000259" key="5">
    <source>
        <dbReference type="Pfam" id="PF00234"/>
    </source>
</evidence>
<name>A0A2I0AUB7_9ASPA</name>
<dbReference type="GO" id="GO:0008289">
    <property type="term" value="F:lipid binding"/>
    <property type="evidence" value="ECO:0007669"/>
    <property type="project" value="UniProtKB-KW"/>
</dbReference>
<evidence type="ECO:0000256" key="1">
    <source>
        <dbReference type="ARBA" id="ARBA00009707"/>
    </source>
</evidence>
<accession>A0A2I0AUB7</accession>
<dbReference type="GO" id="GO:0006869">
    <property type="term" value="P:lipid transport"/>
    <property type="evidence" value="ECO:0007669"/>
    <property type="project" value="InterPro"/>
</dbReference>
<dbReference type="PANTHER" id="PTHR33214:SF69">
    <property type="entry name" value="BIFUNCTIONAL INHIBITOR_LIPID-TRANSFER PROTEIN_SEED STORAGE 2S ALBUMIN SUPERFAMILY PROTEIN"/>
    <property type="match status" value="1"/>
</dbReference>
<protein>
    <submittedName>
        <fullName evidence="6">Non-specific lipid-transfer protein 2</fullName>
    </submittedName>
</protein>
<feature type="signal peptide" evidence="4">
    <location>
        <begin position="1"/>
        <end position="21"/>
    </location>
</feature>
<feature type="chain" id="PRO_5014145725" evidence="4">
    <location>
        <begin position="22"/>
        <end position="93"/>
    </location>
</feature>
<dbReference type="OrthoDB" id="665742at2759"/>
<dbReference type="PANTHER" id="PTHR33214">
    <property type="entry name" value="BIFUNCTIONAL INHIBITOR/LIPID-TRANSFER PROTEIN/SEED STORAGE 2S ALBUMIN SUPERFAMILY PROTEIN"/>
    <property type="match status" value="1"/>
</dbReference>
<dbReference type="InterPro" id="IPR036312">
    <property type="entry name" value="Bifun_inhib/LTP/seed_sf"/>
</dbReference>
<dbReference type="InterPro" id="IPR016140">
    <property type="entry name" value="Bifunc_inhib/LTP/seed_store"/>
</dbReference>
<evidence type="ECO:0000313" key="6">
    <source>
        <dbReference type="EMBL" id="PKA59141.1"/>
    </source>
</evidence>
<keyword evidence="7" id="KW-1185">Reference proteome</keyword>
<dbReference type="Gene3D" id="1.10.110.10">
    <property type="entry name" value="Plant lipid-transfer and hydrophobic proteins"/>
    <property type="match status" value="1"/>
</dbReference>
<gene>
    <name evidence="6" type="ORF">AXF42_Ash001234</name>
</gene>